<dbReference type="Gene3D" id="3.30.428.10">
    <property type="entry name" value="HIT-like"/>
    <property type="match status" value="1"/>
</dbReference>
<protein>
    <submittedName>
        <fullName evidence="3">HIT family protein</fullName>
    </submittedName>
</protein>
<evidence type="ECO:0000313" key="4">
    <source>
        <dbReference type="Proteomes" id="UP000703590"/>
    </source>
</evidence>
<dbReference type="Pfam" id="PF01230">
    <property type="entry name" value="HIT"/>
    <property type="match status" value="1"/>
</dbReference>
<reference evidence="4" key="1">
    <citation type="submission" date="2021-02" db="EMBL/GenBank/DDBJ databases">
        <title>Sulfurospirillum tamanensis sp. nov.</title>
        <authorList>
            <person name="Merkel A.Y."/>
        </authorList>
    </citation>
    <scope>NUCLEOTIDE SEQUENCE [LARGE SCALE GENOMIC DNA]</scope>
    <source>
        <strain evidence="4">T05b</strain>
    </source>
</reference>
<gene>
    <name evidence="3" type="ORF">JWV37_09640</name>
</gene>
<comment type="caution">
    <text evidence="3">The sequence shown here is derived from an EMBL/GenBank/DDBJ whole genome shotgun (WGS) entry which is preliminary data.</text>
</comment>
<reference evidence="3 4" key="2">
    <citation type="submission" date="2021-02" db="EMBL/GenBank/DDBJ databases">
        <title>Sulfurospirillum tamanensis sp. nov.</title>
        <authorList>
            <person name="Frolova A."/>
            <person name="Merkel A."/>
            <person name="Slobodkin A."/>
        </authorList>
    </citation>
    <scope>NUCLEOTIDE SEQUENCE [LARGE SCALE GENOMIC DNA]</scope>
    <source>
        <strain evidence="3 4">T05b</strain>
    </source>
</reference>
<organism evidence="3 4">
    <name type="scientific">Sulfurospirillum tamanense</name>
    <dbReference type="NCBI Taxonomy" id="2813362"/>
    <lineage>
        <taxon>Bacteria</taxon>
        <taxon>Pseudomonadati</taxon>
        <taxon>Campylobacterota</taxon>
        <taxon>Epsilonproteobacteria</taxon>
        <taxon>Campylobacterales</taxon>
        <taxon>Sulfurospirillaceae</taxon>
        <taxon>Sulfurospirillum</taxon>
    </lineage>
</organism>
<name>A0ABS2WTR7_9BACT</name>
<dbReference type="EMBL" id="JAFHKK010000022">
    <property type="protein sequence ID" value="MBN2965042.1"/>
    <property type="molecule type" value="Genomic_DNA"/>
</dbReference>
<accession>A0ABS2WTR7</accession>
<keyword evidence="4" id="KW-1185">Reference proteome</keyword>
<evidence type="ECO:0000313" key="3">
    <source>
        <dbReference type="EMBL" id="MBN2965042.1"/>
    </source>
</evidence>
<dbReference type="Proteomes" id="UP000703590">
    <property type="component" value="Unassembled WGS sequence"/>
</dbReference>
<feature type="short sequence motif" description="Histidine triad motif" evidence="1">
    <location>
        <begin position="75"/>
        <end position="79"/>
    </location>
</feature>
<proteinExistence type="predicted"/>
<dbReference type="InterPro" id="IPR011146">
    <property type="entry name" value="HIT-like"/>
</dbReference>
<dbReference type="InterPro" id="IPR036265">
    <property type="entry name" value="HIT-like_sf"/>
</dbReference>
<feature type="domain" description="HIT" evidence="2">
    <location>
        <begin position="1"/>
        <end position="90"/>
    </location>
</feature>
<dbReference type="PROSITE" id="PS51084">
    <property type="entry name" value="HIT_2"/>
    <property type="match status" value="1"/>
</dbReference>
<sequence>MSLLFSAEHYYVELHESEIPWVKIFSAHPYKELTDCDPQTKAALFTCMETCERVLRAYYAPEKINIAIFGNYLPHLHIHVMARFKEDAYFPEPMWGVKQREGVLELPPIEGFVVTLKKALNNLYM</sequence>
<dbReference type="SUPFAM" id="SSF54197">
    <property type="entry name" value="HIT-like"/>
    <property type="match status" value="1"/>
</dbReference>
<evidence type="ECO:0000259" key="2">
    <source>
        <dbReference type="PROSITE" id="PS51084"/>
    </source>
</evidence>
<reference evidence="3 4" key="3">
    <citation type="submission" date="2021-02" db="EMBL/GenBank/DDBJ databases">
        <authorList>
            <person name="Merkel A.Y."/>
        </authorList>
    </citation>
    <scope>NUCLEOTIDE SEQUENCE [LARGE SCALE GENOMIC DNA]</scope>
    <source>
        <strain evidence="3 4">T05b</strain>
    </source>
</reference>
<dbReference type="RefSeq" id="WP_205459589.1">
    <property type="nucleotide sequence ID" value="NZ_JAFHKK010000022.1"/>
</dbReference>
<evidence type="ECO:0000256" key="1">
    <source>
        <dbReference type="PROSITE-ProRule" id="PRU00464"/>
    </source>
</evidence>